<evidence type="ECO:0000313" key="1">
    <source>
        <dbReference type="EMBL" id="OEG19623.1"/>
    </source>
</evidence>
<proteinExistence type="predicted"/>
<dbReference type="EMBL" id="MIKB01000001">
    <property type="protein sequence ID" value="OEG19623.1"/>
    <property type="molecule type" value="Genomic_DNA"/>
</dbReference>
<dbReference type="STRING" id="903983.BCR23_02730"/>
<organism evidence="1 2">
    <name type="scientific">Enterococcus quebecensis</name>
    <dbReference type="NCBI Taxonomy" id="903983"/>
    <lineage>
        <taxon>Bacteria</taxon>
        <taxon>Bacillati</taxon>
        <taxon>Bacillota</taxon>
        <taxon>Bacilli</taxon>
        <taxon>Lactobacillales</taxon>
        <taxon>Enterococcaceae</taxon>
        <taxon>Enterococcus</taxon>
    </lineage>
</organism>
<protein>
    <submittedName>
        <fullName evidence="1">Uncharacterized protein</fullName>
    </submittedName>
</protein>
<gene>
    <name evidence="1" type="ORF">BCR23_02730</name>
</gene>
<name>A0A1E5H3Y3_9ENTE</name>
<sequence>MKYGNVINGKEYYNKELYYTHLNVGLVNYGLGKIVTGRGEQAFTITNYSNGVAFYEVGVNVTPWNYNSDFAF</sequence>
<dbReference type="Proteomes" id="UP000094764">
    <property type="component" value="Unassembled WGS sequence"/>
</dbReference>
<dbReference type="RefSeq" id="WP_069633961.1">
    <property type="nucleotide sequence ID" value="NZ_JXKZ01000003.1"/>
</dbReference>
<reference evidence="2" key="1">
    <citation type="submission" date="2016-09" db="EMBL/GenBank/DDBJ databases">
        <authorList>
            <person name="Gulvik C.A."/>
        </authorList>
    </citation>
    <scope>NUCLEOTIDE SEQUENCE [LARGE SCALE GENOMIC DNA]</scope>
    <source>
        <strain evidence="2">LMG 26306</strain>
    </source>
</reference>
<evidence type="ECO:0000313" key="2">
    <source>
        <dbReference type="Proteomes" id="UP000094764"/>
    </source>
</evidence>
<accession>A0A1E5H3Y3</accession>
<comment type="caution">
    <text evidence="1">The sequence shown here is derived from an EMBL/GenBank/DDBJ whole genome shotgun (WGS) entry which is preliminary data.</text>
</comment>
<dbReference type="AlphaFoldDB" id="A0A1E5H3Y3"/>
<keyword evidence="2" id="KW-1185">Reference proteome</keyword>